<feature type="chain" id="PRO_5040350040" description="Protein kinase domain-containing protein" evidence="7">
    <location>
        <begin position="21"/>
        <end position="332"/>
    </location>
</feature>
<evidence type="ECO:0000256" key="1">
    <source>
        <dbReference type="ARBA" id="ARBA00022527"/>
    </source>
</evidence>
<dbReference type="EMBL" id="JAAAHW010010818">
    <property type="protein sequence ID" value="KAF9922630.1"/>
    <property type="molecule type" value="Genomic_DNA"/>
</dbReference>
<accession>A0A9P6II06</accession>
<dbReference type="AlphaFoldDB" id="A0A9P6II06"/>
<evidence type="ECO:0000256" key="3">
    <source>
        <dbReference type="ARBA" id="ARBA00022741"/>
    </source>
</evidence>
<evidence type="ECO:0000259" key="8">
    <source>
        <dbReference type="PROSITE" id="PS50011"/>
    </source>
</evidence>
<keyword evidence="7" id="KW-0732">Signal</keyword>
<keyword evidence="2" id="KW-0808">Transferase</keyword>
<dbReference type="InterPro" id="IPR000719">
    <property type="entry name" value="Prot_kinase_dom"/>
</dbReference>
<evidence type="ECO:0000313" key="10">
    <source>
        <dbReference type="Proteomes" id="UP000749646"/>
    </source>
</evidence>
<keyword evidence="3" id="KW-0547">Nucleotide-binding</keyword>
<evidence type="ECO:0000256" key="2">
    <source>
        <dbReference type="ARBA" id="ARBA00022679"/>
    </source>
</evidence>
<keyword evidence="10" id="KW-1185">Reference proteome</keyword>
<dbReference type="OrthoDB" id="1738954at2759"/>
<keyword evidence="1" id="KW-0723">Serine/threonine-protein kinase</keyword>
<dbReference type="PANTHER" id="PTHR24350">
    <property type="entry name" value="SERINE/THREONINE-PROTEIN KINASE IAL-RELATED"/>
    <property type="match status" value="1"/>
</dbReference>
<keyword evidence="5" id="KW-0067">ATP-binding</keyword>
<feature type="signal peptide" evidence="7">
    <location>
        <begin position="1"/>
        <end position="20"/>
    </location>
</feature>
<reference evidence="9" key="1">
    <citation type="journal article" date="2020" name="Fungal Divers.">
        <title>Resolving the Mortierellaceae phylogeny through synthesis of multi-gene phylogenetics and phylogenomics.</title>
        <authorList>
            <person name="Vandepol N."/>
            <person name="Liber J."/>
            <person name="Desiro A."/>
            <person name="Na H."/>
            <person name="Kennedy M."/>
            <person name="Barry K."/>
            <person name="Grigoriev I.V."/>
            <person name="Miller A.N."/>
            <person name="O'Donnell K."/>
            <person name="Stajich J.E."/>
            <person name="Bonito G."/>
        </authorList>
    </citation>
    <scope>NUCLEOTIDE SEQUENCE</scope>
    <source>
        <strain evidence="9">MES-2147</strain>
    </source>
</reference>
<comment type="caution">
    <text evidence="9">The sequence shown here is derived from an EMBL/GenBank/DDBJ whole genome shotgun (WGS) entry which is preliminary data.</text>
</comment>
<feature type="domain" description="Protein kinase" evidence="8">
    <location>
        <begin position="1"/>
        <end position="76"/>
    </location>
</feature>
<evidence type="ECO:0000256" key="5">
    <source>
        <dbReference type="ARBA" id="ARBA00022840"/>
    </source>
</evidence>
<name>A0A9P6II06_9FUNG</name>
<dbReference type="Pfam" id="PF00069">
    <property type="entry name" value="Pkinase"/>
    <property type="match status" value="1"/>
</dbReference>
<dbReference type="GO" id="GO:0004674">
    <property type="term" value="F:protein serine/threonine kinase activity"/>
    <property type="evidence" value="ECO:0007669"/>
    <property type="project" value="UniProtKB-KW"/>
</dbReference>
<feature type="compositionally biased region" description="Acidic residues" evidence="6">
    <location>
        <begin position="178"/>
        <end position="187"/>
    </location>
</feature>
<gene>
    <name evidence="9" type="ORF">BGZ65_009431</name>
</gene>
<evidence type="ECO:0000256" key="4">
    <source>
        <dbReference type="ARBA" id="ARBA00022777"/>
    </source>
</evidence>
<dbReference type="InterPro" id="IPR030616">
    <property type="entry name" value="Aur-like"/>
</dbReference>
<keyword evidence="4" id="KW-0418">Kinase</keyword>
<evidence type="ECO:0000313" key="9">
    <source>
        <dbReference type="EMBL" id="KAF9922630.1"/>
    </source>
</evidence>
<dbReference type="InterPro" id="IPR011009">
    <property type="entry name" value="Kinase-like_dom_sf"/>
</dbReference>
<evidence type="ECO:0000256" key="7">
    <source>
        <dbReference type="SAM" id="SignalP"/>
    </source>
</evidence>
<dbReference type="Gene3D" id="1.10.510.10">
    <property type="entry name" value="Transferase(Phosphotransferase) domain 1"/>
    <property type="match status" value="1"/>
</dbReference>
<dbReference type="PROSITE" id="PS50011">
    <property type="entry name" value="PROTEIN_KINASE_DOM"/>
    <property type="match status" value="1"/>
</dbReference>
<feature type="region of interest" description="Disordered" evidence="6">
    <location>
        <begin position="146"/>
        <end position="201"/>
    </location>
</feature>
<dbReference type="Proteomes" id="UP000749646">
    <property type="component" value="Unassembled WGS sequence"/>
</dbReference>
<dbReference type="GO" id="GO:0005524">
    <property type="term" value="F:ATP binding"/>
    <property type="evidence" value="ECO:0007669"/>
    <property type="project" value="UniProtKB-KW"/>
</dbReference>
<sequence length="332" mass="37335">MWALGCVLYTFLVGFPPFYDESIQALTEKVARGQYTFLSPWWDEISLEAKDLISHLLCVNPNERYTIDQFLAHPWIKAGEQSPMDVPSQIGSIVATFAENKVLANVAAMTPDYGAPRTPYKRRAENPLSPGIGLKEVFDVSNAVHRMGEESRRRHTPQPTGHQAPDVPQRQAFMAQLNEEDEDEREDENGNRSGSWSGMSEDDAIAEGISKVQVDSSMGTQDIRALHRQQKEYQLAQERIAAAKHYKYMRQQQQAGLFLPAADRSGKSTISSASSSSNASWNRRRRAGFELNMNQATLLTRRANQQQALPHFVQTVENQNQMMKQPSPVLAV</sequence>
<proteinExistence type="predicted"/>
<evidence type="ECO:0000256" key="6">
    <source>
        <dbReference type="SAM" id="MobiDB-lite"/>
    </source>
</evidence>
<dbReference type="SUPFAM" id="SSF56112">
    <property type="entry name" value="Protein kinase-like (PK-like)"/>
    <property type="match status" value="1"/>
</dbReference>
<organism evidence="9 10">
    <name type="scientific">Modicella reniformis</name>
    <dbReference type="NCBI Taxonomy" id="1440133"/>
    <lineage>
        <taxon>Eukaryota</taxon>
        <taxon>Fungi</taxon>
        <taxon>Fungi incertae sedis</taxon>
        <taxon>Mucoromycota</taxon>
        <taxon>Mortierellomycotina</taxon>
        <taxon>Mortierellomycetes</taxon>
        <taxon>Mortierellales</taxon>
        <taxon>Mortierellaceae</taxon>
        <taxon>Modicella</taxon>
    </lineage>
</organism>
<protein>
    <recommendedName>
        <fullName evidence="8">Protein kinase domain-containing protein</fullName>
    </recommendedName>
</protein>